<evidence type="ECO:0000259" key="1">
    <source>
        <dbReference type="PROSITE" id="PS50227"/>
    </source>
</evidence>
<dbReference type="GO" id="GO:0007188">
    <property type="term" value="P:adenylate cyclase-modulating G protein-coupled receptor signaling pathway"/>
    <property type="evidence" value="ECO:0007669"/>
    <property type="project" value="TreeGrafter"/>
</dbReference>
<sequence>MRSQITPLYELQLNPPLYERFVQLTHQCCAAARKCCRTVLSLNNQTTSGVCPATWDGWQCFHSTVYGNVVEGHCPSYIYGEAAKPDPSQKSRKICSETGWVSRPGKNLEWTDYSG</sequence>
<accession>A0A0D8XCQ9</accession>
<dbReference type="Pfam" id="PF02793">
    <property type="entry name" value="HRM"/>
    <property type="match status" value="1"/>
</dbReference>
<dbReference type="STRING" id="29172.A0A0D8XCQ9"/>
<dbReference type="EMBL" id="KN716798">
    <property type="protein sequence ID" value="KJH41562.1"/>
    <property type="molecule type" value="Genomic_DNA"/>
</dbReference>
<dbReference type="PROSITE" id="PS00649">
    <property type="entry name" value="G_PROTEIN_RECEP_F2_1"/>
    <property type="match status" value="1"/>
</dbReference>
<dbReference type="GO" id="GO:0005886">
    <property type="term" value="C:plasma membrane"/>
    <property type="evidence" value="ECO:0007669"/>
    <property type="project" value="TreeGrafter"/>
</dbReference>
<dbReference type="InterPro" id="IPR017983">
    <property type="entry name" value="GPCR_2_secretin-like_CS"/>
</dbReference>
<dbReference type="SMART" id="SM00008">
    <property type="entry name" value="HormR"/>
    <property type="match status" value="1"/>
</dbReference>
<name>A0A0D8XCQ9_DICVI</name>
<dbReference type="GO" id="GO:0008528">
    <property type="term" value="F:G protein-coupled peptide receptor activity"/>
    <property type="evidence" value="ECO:0007669"/>
    <property type="project" value="TreeGrafter"/>
</dbReference>
<dbReference type="AlphaFoldDB" id="A0A0D8XCQ9"/>
<dbReference type="InterPro" id="IPR050332">
    <property type="entry name" value="GPCR_2"/>
</dbReference>
<protein>
    <recommendedName>
        <fullName evidence="1">G-protein coupled receptors family 2 profile 1 domain-containing protein</fullName>
    </recommendedName>
</protein>
<proteinExistence type="predicted"/>
<reference evidence="2 3" key="1">
    <citation type="submission" date="2013-11" db="EMBL/GenBank/DDBJ databases">
        <title>Draft genome of the bovine lungworm Dictyocaulus viviparus.</title>
        <authorList>
            <person name="Mitreva M."/>
        </authorList>
    </citation>
    <scope>NUCLEOTIDE SEQUENCE [LARGE SCALE GENOMIC DNA]</scope>
    <source>
        <strain evidence="2 3">HannoverDv2000</strain>
    </source>
</reference>
<dbReference type="OrthoDB" id="16753at2759"/>
<feature type="non-terminal residue" evidence="2">
    <location>
        <position position="115"/>
    </location>
</feature>
<dbReference type="PANTHER" id="PTHR45620">
    <property type="entry name" value="PDF RECEPTOR-LIKE PROTEIN-RELATED"/>
    <property type="match status" value="1"/>
</dbReference>
<dbReference type="InterPro" id="IPR001879">
    <property type="entry name" value="GPCR_2_extracellular_dom"/>
</dbReference>
<dbReference type="Proteomes" id="UP000053766">
    <property type="component" value="Unassembled WGS sequence"/>
</dbReference>
<reference evidence="3" key="2">
    <citation type="journal article" date="2016" name="Sci. Rep.">
        <title>Dictyocaulus viviparus genome, variome and transcriptome elucidate lungworm biology and support future intervention.</title>
        <authorList>
            <person name="McNulty S.N."/>
            <person name="Strube C."/>
            <person name="Rosa B.A."/>
            <person name="Martin J.C."/>
            <person name="Tyagi R."/>
            <person name="Choi Y.J."/>
            <person name="Wang Q."/>
            <person name="Hallsworth Pepin K."/>
            <person name="Zhang X."/>
            <person name="Ozersky P."/>
            <person name="Wilson R.K."/>
            <person name="Sternberg P.W."/>
            <person name="Gasser R.B."/>
            <person name="Mitreva M."/>
        </authorList>
    </citation>
    <scope>NUCLEOTIDE SEQUENCE [LARGE SCALE GENOMIC DNA]</scope>
    <source>
        <strain evidence="3">HannoverDv2000</strain>
    </source>
</reference>
<organism evidence="2 3">
    <name type="scientific">Dictyocaulus viviparus</name>
    <name type="common">Bovine lungworm</name>
    <dbReference type="NCBI Taxonomy" id="29172"/>
    <lineage>
        <taxon>Eukaryota</taxon>
        <taxon>Metazoa</taxon>
        <taxon>Ecdysozoa</taxon>
        <taxon>Nematoda</taxon>
        <taxon>Chromadorea</taxon>
        <taxon>Rhabditida</taxon>
        <taxon>Rhabditina</taxon>
        <taxon>Rhabditomorpha</taxon>
        <taxon>Strongyloidea</taxon>
        <taxon>Metastrongylidae</taxon>
        <taxon>Dictyocaulus</taxon>
    </lineage>
</organism>
<dbReference type="InterPro" id="IPR036445">
    <property type="entry name" value="GPCR_2_extracell_dom_sf"/>
</dbReference>
<evidence type="ECO:0000313" key="2">
    <source>
        <dbReference type="EMBL" id="KJH41562.1"/>
    </source>
</evidence>
<keyword evidence="3" id="KW-1185">Reference proteome</keyword>
<dbReference type="Gene3D" id="4.10.1240.10">
    <property type="entry name" value="GPCR, family 2, extracellular hormone receptor domain"/>
    <property type="match status" value="1"/>
</dbReference>
<gene>
    <name evidence="2" type="ORF">DICVIV_12460</name>
</gene>
<dbReference type="PROSITE" id="PS50227">
    <property type="entry name" value="G_PROTEIN_RECEP_F2_3"/>
    <property type="match status" value="1"/>
</dbReference>
<feature type="domain" description="G-protein coupled receptors family 2 profile 1" evidence="1">
    <location>
        <begin position="34"/>
        <end position="115"/>
    </location>
</feature>
<evidence type="ECO:0000313" key="3">
    <source>
        <dbReference type="Proteomes" id="UP000053766"/>
    </source>
</evidence>
<dbReference type="SUPFAM" id="SSF111418">
    <property type="entry name" value="Hormone receptor domain"/>
    <property type="match status" value="1"/>
</dbReference>
<dbReference type="PANTHER" id="PTHR45620:SF42">
    <property type="entry name" value="G-PROTEIN COUPLED RECEPTOR SEB-2"/>
    <property type="match status" value="1"/>
</dbReference>